<protein>
    <submittedName>
        <fullName evidence="3">DUF2637 domain-containing protein</fullName>
    </submittedName>
</protein>
<evidence type="ECO:0000256" key="2">
    <source>
        <dbReference type="SAM" id="Phobius"/>
    </source>
</evidence>
<feature type="region of interest" description="Disordered" evidence="1">
    <location>
        <begin position="375"/>
        <end position="414"/>
    </location>
</feature>
<gene>
    <name evidence="3" type="ORF">RM446_17895</name>
</gene>
<evidence type="ECO:0000313" key="4">
    <source>
        <dbReference type="Proteomes" id="UP001183226"/>
    </source>
</evidence>
<dbReference type="RefSeq" id="WP_311546486.1">
    <property type="nucleotide sequence ID" value="NZ_JAVREK010000020.1"/>
</dbReference>
<dbReference type="EMBL" id="JAVREK010000020">
    <property type="protein sequence ID" value="MDT0303992.1"/>
    <property type="molecule type" value="Genomic_DNA"/>
</dbReference>
<keyword evidence="2" id="KW-0472">Membrane</keyword>
<keyword evidence="2" id="KW-1133">Transmembrane helix</keyword>
<name>A0ABU2KXG6_9ACTN</name>
<dbReference type="Proteomes" id="UP001183226">
    <property type="component" value="Unassembled WGS sequence"/>
</dbReference>
<feature type="compositionally biased region" description="Basic residues" evidence="1">
    <location>
        <begin position="307"/>
        <end position="318"/>
    </location>
</feature>
<proteinExistence type="predicted"/>
<feature type="transmembrane region" description="Helical" evidence="2">
    <location>
        <begin position="15"/>
        <end position="37"/>
    </location>
</feature>
<keyword evidence="2" id="KW-0812">Transmembrane</keyword>
<accession>A0ABU2KXG6</accession>
<dbReference type="InterPro" id="IPR021235">
    <property type="entry name" value="DUF2637"/>
</dbReference>
<feature type="transmembrane region" description="Helical" evidence="2">
    <location>
        <begin position="83"/>
        <end position="99"/>
    </location>
</feature>
<organism evidence="3 4">
    <name type="scientific">Streptomonospora wellingtoniae</name>
    <dbReference type="NCBI Taxonomy" id="3075544"/>
    <lineage>
        <taxon>Bacteria</taxon>
        <taxon>Bacillati</taxon>
        <taxon>Actinomycetota</taxon>
        <taxon>Actinomycetes</taxon>
        <taxon>Streptosporangiales</taxon>
        <taxon>Nocardiopsidaceae</taxon>
        <taxon>Streptomonospora</taxon>
    </lineage>
</organism>
<evidence type="ECO:0000313" key="3">
    <source>
        <dbReference type="EMBL" id="MDT0303992.1"/>
    </source>
</evidence>
<dbReference type="Pfam" id="PF10935">
    <property type="entry name" value="DUF2637"/>
    <property type="match status" value="1"/>
</dbReference>
<evidence type="ECO:0000256" key="1">
    <source>
        <dbReference type="SAM" id="MobiDB-lite"/>
    </source>
</evidence>
<sequence length="414" mass="44307">MNAAPNRLSGGQRAAVVLAVAGMVAVGAYGLVISYVTVKELALDLAMPLPAVFPLGIEGGLVAVLAMDLVLTWVGRPIGWLRQIARLFSGAAIGINVAAGWEHGVLAMVMHALAPIILITGVEALRTHLLRLVAEGDPHRREPIPRARWLLAPRSTLALWRRMVLWQVPRYSEALDADLDRREIVHALAREFGRGWAKDIPADVAYRLKAGVRLGEAIERARTILAERHPTEADAAALGWLDPDATLRVALAPTGEGQTAAAVAPGEATDPAALSAAGEAYRSAPAWPIEPPAGARELPVVGRCMAAHHRAPKPRRSKATQPKQRRADAGRSVAATARTASPVRRTTEERARELDRLIGAGDLTEDASINRIRQALRTSPENAVKARDWRHANLTGESTSAPDPLSTAVEQEAA</sequence>
<feature type="transmembrane region" description="Helical" evidence="2">
    <location>
        <begin position="49"/>
        <end position="71"/>
    </location>
</feature>
<reference evidence="4" key="1">
    <citation type="submission" date="2023-07" db="EMBL/GenBank/DDBJ databases">
        <title>30 novel species of actinomycetes from the DSMZ collection.</title>
        <authorList>
            <person name="Nouioui I."/>
        </authorList>
    </citation>
    <scope>NUCLEOTIDE SEQUENCE [LARGE SCALE GENOMIC DNA]</scope>
    <source>
        <strain evidence="4">DSM 45055</strain>
    </source>
</reference>
<comment type="caution">
    <text evidence="3">The sequence shown here is derived from an EMBL/GenBank/DDBJ whole genome shotgun (WGS) entry which is preliminary data.</text>
</comment>
<feature type="region of interest" description="Disordered" evidence="1">
    <location>
        <begin position="307"/>
        <end position="349"/>
    </location>
</feature>
<keyword evidence="4" id="KW-1185">Reference proteome</keyword>